<organism evidence="1 2">
    <name type="scientific">Chamaesiphon minutus (strain ATCC 27169 / PCC 6605)</name>
    <dbReference type="NCBI Taxonomy" id="1173020"/>
    <lineage>
        <taxon>Bacteria</taxon>
        <taxon>Bacillati</taxon>
        <taxon>Cyanobacteriota</taxon>
        <taxon>Cyanophyceae</taxon>
        <taxon>Gomontiellales</taxon>
        <taxon>Chamaesiphonaceae</taxon>
        <taxon>Chamaesiphon</taxon>
    </lineage>
</organism>
<dbReference type="EMBL" id="CP003600">
    <property type="protein sequence ID" value="AFY96432.1"/>
    <property type="molecule type" value="Genomic_DNA"/>
</dbReference>
<evidence type="ECO:0000313" key="1">
    <source>
        <dbReference type="EMBL" id="AFY96432.1"/>
    </source>
</evidence>
<protein>
    <submittedName>
        <fullName evidence="1">Uncharacterized protein</fullName>
    </submittedName>
</protein>
<dbReference type="STRING" id="1173020.Cha6605_5556"/>
<keyword evidence="2" id="KW-1185">Reference proteome</keyword>
<evidence type="ECO:0000313" key="2">
    <source>
        <dbReference type="Proteomes" id="UP000010366"/>
    </source>
</evidence>
<dbReference type="KEGG" id="cmp:Cha6605_5556"/>
<sequence length="131" mass="15491">MMCMDENMNSEQLDKLGKFLVEHIRDFNIDSFDELVANSYAPFFGRKLRRKVDENFTQEQLAIVRKIITYCIDDTIAELLYNLDKNNCKSDISICIDDRTVAENGDRLRMELYNDEGWIARFSKHHEEEDV</sequence>
<reference evidence="1 2" key="1">
    <citation type="submission" date="2012-05" db="EMBL/GenBank/DDBJ databases">
        <title>Finished chromosome of genome of Chamaesiphon sp. PCC 6605.</title>
        <authorList>
            <consortium name="US DOE Joint Genome Institute"/>
            <person name="Gugger M."/>
            <person name="Coursin T."/>
            <person name="Rippka R."/>
            <person name="Tandeau De Marsac N."/>
            <person name="Huntemann M."/>
            <person name="Wei C.-L."/>
            <person name="Han J."/>
            <person name="Detter J.C."/>
            <person name="Han C."/>
            <person name="Tapia R."/>
            <person name="Chen A."/>
            <person name="Kyrpides N."/>
            <person name="Mavromatis K."/>
            <person name="Markowitz V."/>
            <person name="Szeto E."/>
            <person name="Ivanova N."/>
            <person name="Pagani I."/>
            <person name="Pati A."/>
            <person name="Goodwin L."/>
            <person name="Nordberg H.P."/>
            <person name="Cantor M.N."/>
            <person name="Hua S.X."/>
            <person name="Woyke T."/>
            <person name="Kerfeld C.A."/>
        </authorList>
    </citation>
    <scope>NUCLEOTIDE SEQUENCE [LARGE SCALE GENOMIC DNA]</scope>
    <source>
        <strain evidence="2">ATCC 27169 / PCC 6605</strain>
    </source>
</reference>
<gene>
    <name evidence="1" type="ORF">Cha6605_5556</name>
</gene>
<dbReference type="AlphaFoldDB" id="K9UMV7"/>
<name>K9UMV7_CHAP6</name>
<dbReference type="HOGENOM" id="CLU_162475_0_0_3"/>
<proteinExistence type="predicted"/>
<dbReference type="Proteomes" id="UP000010366">
    <property type="component" value="Chromosome"/>
</dbReference>
<accession>K9UMV7</accession>